<dbReference type="PANTHER" id="PTHR32060:SF30">
    <property type="entry name" value="CARBOXY-TERMINAL PROCESSING PROTEASE CTPA"/>
    <property type="match status" value="1"/>
</dbReference>
<protein>
    <submittedName>
        <fullName evidence="3">S41 family peptidase</fullName>
    </submittedName>
</protein>
<feature type="signal peptide" evidence="1">
    <location>
        <begin position="1"/>
        <end position="21"/>
    </location>
</feature>
<dbReference type="PANTHER" id="PTHR32060">
    <property type="entry name" value="TAIL-SPECIFIC PROTEASE"/>
    <property type="match status" value="1"/>
</dbReference>
<dbReference type="Gene3D" id="3.90.226.10">
    <property type="entry name" value="2-enoyl-CoA Hydratase, Chain A, domain 1"/>
    <property type="match status" value="1"/>
</dbReference>
<evidence type="ECO:0000313" key="3">
    <source>
        <dbReference type="EMBL" id="MDX6188438.1"/>
    </source>
</evidence>
<dbReference type="Proteomes" id="UP001273350">
    <property type="component" value="Unassembled WGS sequence"/>
</dbReference>
<dbReference type="Gene3D" id="3.30.750.44">
    <property type="match status" value="1"/>
</dbReference>
<keyword evidence="4" id="KW-1185">Reference proteome</keyword>
<dbReference type="InterPro" id="IPR005151">
    <property type="entry name" value="Tail-specific_protease"/>
</dbReference>
<dbReference type="SMART" id="SM00245">
    <property type="entry name" value="TSPc"/>
    <property type="match status" value="1"/>
</dbReference>
<organism evidence="3 4">
    <name type="scientific">Flavobacterium cupriresistens</name>
    <dbReference type="NCBI Taxonomy" id="2893885"/>
    <lineage>
        <taxon>Bacteria</taxon>
        <taxon>Pseudomonadati</taxon>
        <taxon>Bacteroidota</taxon>
        <taxon>Flavobacteriia</taxon>
        <taxon>Flavobacteriales</taxon>
        <taxon>Flavobacteriaceae</taxon>
        <taxon>Flavobacterium</taxon>
    </lineage>
</organism>
<proteinExistence type="predicted"/>
<feature type="domain" description="Tail specific protease" evidence="2">
    <location>
        <begin position="89"/>
        <end position="307"/>
    </location>
</feature>
<dbReference type="CDD" id="cd06567">
    <property type="entry name" value="Peptidase_S41"/>
    <property type="match status" value="1"/>
</dbReference>
<feature type="chain" id="PRO_5045648653" evidence="1">
    <location>
        <begin position="22"/>
        <end position="320"/>
    </location>
</feature>
<gene>
    <name evidence="3" type="ORF">SGQ83_03675</name>
</gene>
<evidence type="ECO:0000313" key="4">
    <source>
        <dbReference type="Proteomes" id="UP001273350"/>
    </source>
</evidence>
<sequence length="320" mass="36319">MKRVTLLGLLALLTFTTKTFSQSKPDSYLEKAIAIMEQNSVNKKKIDWAKIRTEAKLENNKSNSIQDTYPIIKNILNELGDQHSGFYEPQVVEFYLKRYKDSGLPFPYAKDSIINDKYAYITIPAIGNLNQEDWEEYVSSFYKKIKKLEKINPKAWIIDVRENDGGMFSPMFKSIYPFLDAVNVVGSIDNSGEIGYYSNTNSNINFNKTVIATFQTPDIKIKKKNKPIYILTSKKTASSGEFIVASFKGQKNVKIIGCNTQGLTSDNSEFRLSDNAILKITTGILMDRNKTEYREIGKGIAPDIQVETTGLKNYIEKITK</sequence>
<evidence type="ECO:0000259" key="2">
    <source>
        <dbReference type="SMART" id="SM00245"/>
    </source>
</evidence>
<keyword evidence="1" id="KW-0732">Signal</keyword>
<comment type="caution">
    <text evidence="3">The sequence shown here is derived from an EMBL/GenBank/DDBJ whole genome shotgun (WGS) entry which is preliminary data.</text>
</comment>
<reference evidence="3 4" key="1">
    <citation type="submission" date="2023-11" db="EMBL/GenBank/DDBJ databases">
        <title>Unpublished Manusciprt.</title>
        <authorList>
            <person name="Saticioglu I.B."/>
            <person name="Ay H."/>
            <person name="Ajmi N."/>
            <person name="Altun S."/>
            <person name="Duman M."/>
        </authorList>
    </citation>
    <scope>NUCLEOTIDE SEQUENCE [LARGE SCALE GENOMIC DNA]</scope>
    <source>
        <strain evidence="3 4">Fl-318</strain>
    </source>
</reference>
<dbReference type="SUPFAM" id="SSF52096">
    <property type="entry name" value="ClpP/crotonase"/>
    <property type="match status" value="1"/>
</dbReference>
<evidence type="ECO:0000256" key="1">
    <source>
        <dbReference type="SAM" id="SignalP"/>
    </source>
</evidence>
<dbReference type="Pfam" id="PF03572">
    <property type="entry name" value="Peptidase_S41"/>
    <property type="match status" value="1"/>
</dbReference>
<dbReference type="EMBL" id="JAWXVI010000002">
    <property type="protein sequence ID" value="MDX6188438.1"/>
    <property type="molecule type" value="Genomic_DNA"/>
</dbReference>
<name>A0ABU4R7A9_9FLAO</name>
<accession>A0ABU4R7A9</accession>
<dbReference type="InterPro" id="IPR029045">
    <property type="entry name" value="ClpP/crotonase-like_dom_sf"/>
</dbReference>
<dbReference type="RefSeq" id="WP_230005071.1">
    <property type="nucleotide sequence ID" value="NZ_CP087134.1"/>
</dbReference>